<dbReference type="AlphaFoldDB" id="A0A5C7J1N3"/>
<evidence type="ECO:0008006" key="3">
    <source>
        <dbReference type="Google" id="ProtNLM"/>
    </source>
</evidence>
<accession>A0A5C7J1N3</accession>
<keyword evidence="2" id="KW-1185">Reference proteome</keyword>
<organism evidence="1 2">
    <name type="scientific">Gossypium mustelinum</name>
    <name type="common">Cotton</name>
    <name type="synonym">Gossypium caicoense</name>
    <dbReference type="NCBI Taxonomy" id="34275"/>
    <lineage>
        <taxon>Eukaryota</taxon>
        <taxon>Viridiplantae</taxon>
        <taxon>Streptophyta</taxon>
        <taxon>Embryophyta</taxon>
        <taxon>Tracheophyta</taxon>
        <taxon>Spermatophyta</taxon>
        <taxon>Magnoliopsida</taxon>
        <taxon>eudicotyledons</taxon>
        <taxon>Gunneridae</taxon>
        <taxon>Pentapetalae</taxon>
        <taxon>rosids</taxon>
        <taxon>malvids</taxon>
        <taxon>Malvales</taxon>
        <taxon>Malvaceae</taxon>
        <taxon>Malvoideae</taxon>
        <taxon>Gossypium</taxon>
    </lineage>
</organism>
<evidence type="ECO:0000313" key="1">
    <source>
        <dbReference type="EMBL" id="TXG75420.1"/>
    </source>
</evidence>
<dbReference type="Proteomes" id="UP000323597">
    <property type="component" value="Unassembled WGS sequence"/>
</dbReference>
<gene>
    <name evidence="1" type="ORF">E1A91_1Z016200v1</name>
</gene>
<reference evidence="1 2" key="1">
    <citation type="submission" date="2019-07" db="EMBL/GenBank/DDBJ databases">
        <title>WGS assembly of Gossypium mustelinum.</title>
        <authorList>
            <person name="Chen Z.J."/>
            <person name="Sreedasyam A."/>
            <person name="Ando A."/>
            <person name="Song Q."/>
            <person name="De L."/>
            <person name="Hulse-Kemp A."/>
            <person name="Ding M."/>
            <person name="Ye W."/>
            <person name="Kirkbride R."/>
            <person name="Jenkins J."/>
            <person name="Plott C."/>
            <person name="Lovell J."/>
            <person name="Lin Y.-M."/>
            <person name="Vaughn R."/>
            <person name="Liu B."/>
            <person name="Li W."/>
            <person name="Simpson S."/>
            <person name="Scheffler B."/>
            <person name="Saski C."/>
            <person name="Grover C."/>
            <person name="Hu G."/>
            <person name="Conover J."/>
            <person name="Carlson J."/>
            <person name="Shu S."/>
            <person name="Boston L."/>
            <person name="Williams M."/>
            <person name="Peterson D."/>
            <person name="Mcgee K."/>
            <person name="Jones D."/>
            <person name="Wendel J."/>
            <person name="Stelly D."/>
            <person name="Grimwood J."/>
            <person name="Schmutz J."/>
        </authorList>
    </citation>
    <scope>NUCLEOTIDE SEQUENCE [LARGE SCALE GENOMIC DNA]</scope>
    <source>
        <strain evidence="1">1408120.09</strain>
    </source>
</reference>
<name>A0A5C7J1N3_GOSMU</name>
<evidence type="ECO:0000313" key="2">
    <source>
        <dbReference type="Proteomes" id="UP000323597"/>
    </source>
</evidence>
<sequence length="118" mass="13870">MATNPVRYRLNTRNSFFLCRTCRNHLLTLDNVITTVEGRVNRFLCHNAVNVKSDPISIRRSLFNFPAVNVRCNECNRHIGEQFFTLDGDRPPHRVMERSYVLHVYIGFEILNHIPKLE</sequence>
<protein>
    <recommendedName>
        <fullName evidence="3">Protein yippee-like</fullName>
    </recommendedName>
</protein>
<dbReference type="EMBL" id="ML699160">
    <property type="protein sequence ID" value="TXG75420.1"/>
    <property type="molecule type" value="Genomic_DNA"/>
</dbReference>
<proteinExistence type="predicted"/>